<feature type="compositionally biased region" description="Acidic residues" evidence="1">
    <location>
        <begin position="708"/>
        <end position="722"/>
    </location>
</feature>
<evidence type="ECO:0000313" key="2">
    <source>
        <dbReference type="EMBL" id="EIW81437.1"/>
    </source>
</evidence>
<dbReference type="InterPro" id="IPR013943">
    <property type="entry name" value="Pet127"/>
</dbReference>
<dbReference type="OrthoDB" id="10249045at2759"/>
<gene>
    <name evidence="2" type="ORF">CONPUDRAFT_165584</name>
</gene>
<evidence type="ECO:0000313" key="3">
    <source>
        <dbReference type="Proteomes" id="UP000053558"/>
    </source>
</evidence>
<feature type="region of interest" description="Disordered" evidence="1">
    <location>
        <begin position="867"/>
        <end position="940"/>
    </location>
</feature>
<organism evidence="2 3">
    <name type="scientific">Coniophora puteana (strain RWD-64-598)</name>
    <name type="common">Brown rot fungus</name>
    <dbReference type="NCBI Taxonomy" id="741705"/>
    <lineage>
        <taxon>Eukaryota</taxon>
        <taxon>Fungi</taxon>
        <taxon>Dikarya</taxon>
        <taxon>Basidiomycota</taxon>
        <taxon>Agaricomycotina</taxon>
        <taxon>Agaricomycetes</taxon>
        <taxon>Agaricomycetidae</taxon>
        <taxon>Boletales</taxon>
        <taxon>Coniophorineae</taxon>
        <taxon>Coniophoraceae</taxon>
        <taxon>Coniophora</taxon>
    </lineage>
</organism>
<keyword evidence="3" id="KW-1185">Reference proteome</keyword>
<dbReference type="KEGG" id="cput:CONPUDRAFT_165584"/>
<dbReference type="GeneID" id="19205342"/>
<feature type="compositionally biased region" description="Basic and acidic residues" evidence="1">
    <location>
        <begin position="881"/>
        <end position="894"/>
    </location>
</feature>
<dbReference type="PANTHER" id="PTHR31014">
    <property type="entry name" value="MITOCHONDRIAL TRANSLATION SYSTEM COMPONENT PET127-RELATED"/>
    <property type="match status" value="1"/>
</dbReference>
<feature type="region of interest" description="Disordered" evidence="1">
    <location>
        <begin position="165"/>
        <end position="190"/>
    </location>
</feature>
<protein>
    <submittedName>
        <fullName evidence="2">Pet127-domain-containing protein</fullName>
    </submittedName>
</protein>
<dbReference type="RefSeq" id="XP_007768779.1">
    <property type="nucleotide sequence ID" value="XM_007770589.1"/>
</dbReference>
<feature type="region of interest" description="Disordered" evidence="1">
    <location>
        <begin position="97"/>
        <end position="126"/>
    </location>
</feature>
<proteinExistence type="predicted"/>
<feature type="compositionally biased region" description="Low complexity" evidence="1">
    <location>
        <begin position="917"/>
        <end position="931"/>
    </location>
</feature>
<dbReference type="AlphaFoldDB" id="A0A5M3MQU7"/>
<feature type="region of interest" description="Disordered" evidence="1">
    <location>
        <begin position="684"/>
        <end position="745"/>
    </location>
</feature>
<name>A0A5M3MQU7_CONPW</name>
<feature type="compositionally biased region" description="Polar residues" evidence="1">
    <location>
        <begin position="899"/>
        <end position="916"/>
    </location>
</feature>
<dbReference type="Proteomes" id="UP000053558">
    <property type="component" value="Unassembled WGS sequence"/>
</dbReference>
<reference evidence="3" key="1">
    <citation type="journal article" date="2012" name="Science">
        <title>The Paleozoic origin of enzymatic lignin decomposition reconstructed from 31 fungal genomes.</title>
        <authorList>
            <person name="Floudas D."/>
            <person name="Binder M."/>
            <person name="Riley R."/>
            <person name="Barry K."/>
            <person name="Blanchette R.A."/>
            <person name="Henrissat B."/>
            <person name="Martinez A.T."/>
            <person name="Otillar R."/>
            <person name="Spatafora J.W."/>
            <person name="Yadav J.S."/>
            <person name="Aerts A."/>
            <person name="Benoit I."/>
            <person name="Boyd A."/>
            <person name="Carlson A."/>
            <person name="Copeland A."/>
            <person name="Coutinho P.M."/>
            <person name="de Vries R.P."/>
            <person name="Ferreira P."/>
            <person name="Findley K."/>
            <person name="Foster B."/>
            <person name="Gaskell J."/>
            <person name="Glotzer D."/>
            <person name="Gorecki P."/>
            <person name="Heitman J."/>
            <person name="Hesse C."/>
            <person name="Hori C."/>
            <person name="Igarashi K."/>
            <person name="Jurgens J.A."/>
            <person name="Kallen N."/>
            <person name="Kersten P."/>
            <person name="Kohler A."/>
            <person name="Kuees U."/>
            <person name="Kumar T.K.A."/>
            <person name="Kuo A."/>
            <person name="LaButti K."/>
            <person name="Larrondo L.F."/>
            <person name="Lindquist E."/>
            <person name="Ling A."/>
            <person name="Lombard V."/>
            <person name="Lucas S."/>
            <person name="Lundell T."/>
            <person name="Martin R."/>
            <person name="McLaughlin D.J."/>
            <person name="Morgenstern I."/>
            <person name="Morin E."/>
            <person name="Murat C."/>
            <person name="Nagy L.G."/>
            <person name="Nolan M."/>
            <person name="Ohm R.A."/>
            <person name="Patyshakuliyeva A."/>
            <person name="Rokas A."/>
            <person name="Ruiz-Duenas F.J."/>
            <person name="Sabat G."/>
            <person name="Salamov A."/>
            <person name="Samejima M."/>
            <person name="Schmutz J."/>
            <person name="Slot J.C."/>
            <person name="St John F."/>
            <person name="Stenlid J."/>
            <person name="Sun H."/>
            <person name="Sun S."/>
            <person name="Syed K."/>
            <person name="Tsang A."/>
            <person name="Wiebenga A."/>
            <person name="Young D."/>
            <person name="Pisabarro A."/>
            <person name="Eastwood D.C."/>
            <person name="Martin F."/>
            <person name="Cullen D."/>
            <person name="Grigoriev I.V."/>
            <person name="Hibbett D.S."/>
        </authorList>
    </citation>
    <scope>NUCLEOTIDE SEQUENCE [LARGE SCALE GENOMIC DNA]</scope>
    <source>
        <strain evidence="3">RWD-64-598 SS2</strain>
    </source>
</reference>
<dbReference type="GO" id="GO:0005740">
    <property type="term" value="C:mitochondrial envelope"/>
    <property type="evidence" value="ECO:0007669"/>
    <property type="project" value="TreeGrafter"/>
</dbReference>
<sequence length="940" mass="103687">MKRVANAGARLVSSSLSSSYLDSNVVARRALHTTLPACKRKKTQPASNDETGTPSLSQRLAAMSSQNLQANTRQALSKREGEMEETLKAVGSMIMTRGDDAQKANATPTSKSAKRKAKKRKAAKSNANWAALEGIVGGGHTQPSPSRQGLGPGLVAEEWVDSWGEDKLVPHGSPSSRSSRAAPPHVHHPLPYTRRIEGLLENDSTPTLEDLPPPSDQKPIASLAHGLDRVLFNPGVHWMRDPRSKVYNFDPWLEEVPDVSDFAFDRITGFIKSSRDKDLWSLAKREGKQYAGSTSSLTGLLSHSYFLISEDKEVDTTTLSKHFSREPQNFTPGQRMPASILLKHRDGVYTIDSDKDDDFAEKNVLTWMGTMLERFLTLKPEEYKRLTRSAQNPDAETNDPRREAYRYAKSGKMVMRSQLDCADSRLPGTGVFDLKTRAAVPVRYDIINWEEHAGYLIRSLHGPMESFEKEYYDLIRSAFLKYSFQVRIGNMDGVLVAYHNTSRIFGFQYVPLEEMEERLYGGPGRGDLVFSRTVRLVEQVLAEVTQVYPGESVRLTLEKLEGTKTMHVWVEPVEAKEDDPARPSIVQLNIEVQNFVNQEPVRGSTAVNSDDKSWMVHYIIMRSSLSEREVRRKLSAAKDRQWRAYSMPTGVESLDAMEKWWHNMNYGSAPTPTGVIEPVEEDVQVSAEPAVPRDGELEAESSSSDAGLDAEAEAEVVVDALEEPSTPSPSPPSRRPFDPTRFTPPDARIEALRDISRRGAVELAREHEQGSEKVVWGGPAPPPVTVAEVAEAHAARLLASQARARAFETEEARSEDPNAVLAEDVVSPVQEVPEARSEDVKVAMALFDSSLTEELQEALGMEAGANEFEPYLGGLPPSATKDVRARMLEERSEAPEASVATTDTSNEAPSSSESRQPSGASDDPAPSSADGVHSKGESIA</sequence>
<feature type="region of interest" description="Disordered" evidence="1">
    <location>
        <begin position="808"/>
        <end position="837"/>
    </location>
</feature>
<dbReference type="GO" id="GO:0000964">
    <property type="term" value="P:mitochondrial RNA 5'-end processing"/>
    <property type="evidence" value="ECO:0007669"/>
    <property type="project" value="TreeGrafter"/>
</dbReference>
<feature type="compositionally biased region" description="Basic residues" evidence="1">
    <location>
        <begin position="112"/>
        <end position="123"/>
    </location>
</feature>
<dbReference type="Pfam" id="PF08634">
    <property type="entry name" value="Pet127"/>
    <property type="match status" value="1"/>
</dbReference>
<evidence type="ECO:0000256" key="1">
    <source>
        <dbReference type="SAM" id="MobiDB-lite"/>
    </source>
</evidence>
<accession>A0A5M3MQU7</accession>
<comment type="caution">
    <text evidence="2">The sequence shown here is derived from an EMBL/GenBank/DDBJ whole genome shotgun (WGS) entry which is preliminary data.</text>
</comment>
<dbReference type="PANTHER" id="PTHR31014:SF0">
    <property type="entry name" value="MITOCHONDRIAL TRANSLATION SYSTEM COMPONENT PET127-RELATED"/>
    <property type="match status" value="1"/>
</dbReference>
<feature type="compositionally biased region" description="Low complexity" evidence="1">
    <location>
        <begin position="173"/>
        <end position="184"/>
    </location>
</feature>
<dbReference type="EMBL" id="JH711578">
    <property type="protein sequence ID" value="EIW81437.1"/>
    <property type="molecule type" value="Genomic_DNA"/>
</dbReference>